<dbReference type="Pfam" id="PF23672">
    <property type="entry name" value="DUF7153"/>
    <property type="match status" value="1"/>
</dbReference>
<protein>
    <recommendedName>
        <fullName evidence="1">DUF7153 domain-containing protein</fullName>
    </recommendedName>
</protein>
<accession>A0AAN5DEV6</accession>
<evidence type="ECO:0000313" key="3">
    <source>
        <dbReference type="Proteomes" id="UP001328107"/>
    </source>
</evidence>
<comment type="caution">
    <text evidence="2">The sequence shown here is derived from an EMBL/GenBank/DDBJ whole genome shotgun (WGS) entry which is preliminary data.</text>
</comment>
<sequence length="244" mass="27638">LQTCPFYINISMHEMTVNNSNGEAFAFPSTLSTSHPSLEELLLRRVVTVEKECLYPCIDFVFIRGHPACDNEVDSASHNGTYARLDDVRRPYAGYLFFAFKSMDDLHSANFLSQWKAWTGAKYLYHMLPARLHIDFMGFFKRVSGGLDFEFLMVAHVPNLLVEAAAALNLLHYMRPKVCAHIGAYKLTDSLARKLHISRDFCSDVSTTCMKLAYSNNTATLSFPGEAIVSRRKSDENDNNFEPN</sequence>
<feature type="domain" description="DUF7153" evidence="1">
    <location>
        <begin position="45"/>
        <end position="186"/>
    </location>
</feature>
<dbReference type="EMBL" id="BTRK01000006">
    <property type="protein sequence ID" value="GMR62301.1"/>
    <property type="molecule type" value="Genomic_DNA"/>
</dbReference>
<dbReference type="Proteomes" id="UP001328107">
    <property type="component" value="Unassembled WGS sequence"/>
</dbReference>
<reference evidence="3" key="1">
    <citation type="submission" date="2022-10" db="EMBL/GenBank/DDBJ databases">
        <title>Genome assembly of Pristionchus species.</title>
        <authorList>
            <person name="Yoshida K."/>
            <person name="Sommer R.J."/>
        </authorList>
    </citation>
    <scope>NUCLEOTIDE SEQUENCE [LARGE SCALE GENOMIC DNA]</scope>
    <source>
        <strain evidence="3">RS5460</strain>
    </source>
</reference>
<dbReference type="PANTHER" id="PTHR22198:SF2">
    <property type="entry name" value="PROTEIN CBG14274"/>
    <property type="match status" value="1"/>
</dbReference>
<dbReference type="AlphaFoldDB" id="A0AAN5DEV6"/>
<feature type="non-terminal residue" evidence="2">
    <location>
        <position position="1"/>
    </location>
</feature>
<gene>
    <name evidence="2" type="ORF">PMAYCL1PPCAC_32496</name>
</gene>
<dbReference type="InterPro" id="IPR055577">
    <property type="entry name" value="DUF7153"/>
</dbReference>
<dbReference type="PANTHER" id="PTHR22198">
    <property type="entry name" value="FERM DOMAIN-CONTAINING PROTEIN"/>
    <property type="match status" value="1"/>
</dbReference>
<organism evidence="2 3">
    <name type="scientific">Pristionchus mayeri</name>
    <dbReference type="NCBI Taxonomy" id="1317129"/>
    <lineage>
        <taxon>Eukaryota</taxon>
        <taxon>Metazoa</taxon>
        <taxon>Ecdysozoa</taxon>
        <taxon>Nematoda</taxon>
        <taxon>Chromadorea</taxon>
        <taxon>Rhabditida</taxon>
        <taxon>Rhabditina</taxon>
        <taxon>Diplogasteromorpha</taxon>
        <taxon>Diplogasteroidea</taxon>
        <taxon>Neodiplogasteridae</taxon>
        <taxon>Pristionchus</taxon>
    </lineage>
</organism>
<feature type="non-terminal residue" evidence="2">
    <location>
        <position position="244"/>
    </location>
</feature>
<keyword evidence="3" id="KW-1185">Reference proteome</keyword>
<proteinExistence type="predicted"/>
<evidence type="ECO:0000259" key="1">
    <source>
        <dbReference type="Pfam" id="PF23672"/>
    </source>
</evidence>
<evidence type="ECO:0000313" key="2">
    <source>
        <dbReference type="EMBL" id="GMR62301.1"/>
    </source>
</evidence>
<name>A0AAN5DEV6_9BILA</name>